<dbReference type="PROSITE" id="PS51257">
    <property type="entry name" value="PROKAR_LIPOPROTEIN"/>
    <property type="match status" value="1"/>
</dbReference>
<name>A0ABR2RXJ9_9ROSI</name>
<protein>
    <recommendedName>
        <fullName evidence="3">Secreted protein</fullName>
    </recommendedName>
</protein>
<sequence>MSFSRRGSRFSGGVSRMSSACSTSCACLASLSVGLLLSRGIHLTFVSQCSRCNFAIARTREFELEPATSSCTIVAASRQSDWI</sequence>
<dbReference type="EMBL" id="JBBPBN010000020">
    <property type="protein sequence ID" value="KAK9017496.1"/>
    <property type="molecule type" value="Genomic_DNA"/>
</dbReference>
<proteinExistence type="predicted"/>
<reference evidence="1 2" key="1">
    <citation type="journal article" date="2024" name="G3 (Bethesda)">
        <title>Genome assembly of Hibiscus sabdariffa L. provides insights into metabolisms of medicinal natural products.</title>
        <authorList>
            <person name="Kim T."/>
        </authorList>
    </citation>
    <scope>NUCLEOTIDE SEQUENCE [LARGE SCALE GENOMIC DNA]</scope>
    <source>
        <strain evidence="1">TK-2024</strain>
        <tissue evidence="1">Old leaves</tissue>
    </source>
</reference>
<organism evidence="1 2">
    <name type="scientific">Hibiscus sabdariffa</name>
    <name type="common">roselle</name>
    <dbReference type="NCBI Taxonomy" id="183260"/>
    <lineage>
        <taxon>Eukaryota</taxon>
        <taxon>Viridiplantae</taxon>
        <taxon>Streptophyta</taxon>
        <taxon>Embryophyta</taxon>
        <taxon>Tracheophyta</taxon>
        <taxon>Spermatophyta</taxon>
        <taxon>Magnoliopsida</taxon>
        <taxon>eudicotyledons</taxon>
        <taxon>Gunneridae</taxon>
        <taxon>Pentapetalae</taxon>
        <taxon>rosids</taxon>
        <taxon>malvids</taxon>
        <taxon>Malvales</taxon>
        <taxon>Malvaceae</taxon>
        <taxon>Malvoideae</taxon>
        <taxon>Hibiscus</taxon>
    </lineage>
</organism>
<dbReference type="Proteomes" id="UP001396334">
    <property type="component" value="Unassembled WGS sequence"/>
</dbReference>
<evidence type="ECO:0000313" key="1">
    <source>
        <dbReference type="EMBL" id="KAK9017496.1"/>
    </source>
</evidence>
<accession>A0ABR2RXJ9</accession>
<comment type="caution">
    <text evidence="1">The sequence shown here is derived from an EMBL/GenBank/DDBJ whole genome shotgun (WGS) entry which is preliminary data.</text>
</comment>
<evidence type="ECO:0008006" key="3">
    <source>
        <dbReference type="Google" id="ProtNLM"/>
    </source>
</evidence>
<keyword evidence="2" id="KW-1185">Reference proteome</keyword>
<gene>
    <name evidence="1" type="ORF">V6N11_079975</name>
</gene>
<evidence type="ECO:0000313" key="2">
    <source>
        <dbReference type="Proteomes" id="UP001396334"/>
    </source>
</evidence>